<dbReference type="PROSITE" id="PS51704">
    <property type="entry name" value="GP_PDE"/>
    <property type="match status" value="1"/>
</dbReference>
<evidence type="ECO:0000259" key="1">
    <source>
        <dbReference type="PROSITE" id="PS51704"/>
    </source>
</evidence>
<dbReference type="OrthoDB" id="9758957at2"/>
<proteinExistence type="predicted"/>
<accession>A0A2M9D7R0</accession>
<dbReference type="GO" id="GO:0008081">
    <property type="term" value="F:phosphoric diester hydrolase activity"/>
    <property type="evidence" value="ECO:0007669"/>
    <property type="project" value="InterPro"/>
</dbReference>
<reference evidence="2 3" key="1">
    <citation type="submission" date="2017-11" db="EMBL/GenBank/DDBJ databases">
        <title>Genomic Encyclopedia of Archaeal and Bacterial Type Strains, Phase II (KMG-II): From Individual Species to Whole Genera.</title>
        <authorList>
            <person name="Goeker M."/>
        </authorList>
    </citation>
    <scope>NUCLEOTIDE SEQUENCE [LARGE SCALE GENOMIC DNA]</scope>
    <source>
        <strain evidence="2 3">DSM 16400</strain>
    </source>
</reference>
<feature type="domain" description="GP-PDE" evidence="1">
    <location>
        <begin position="5"/>
        <end position="251"/>
    </location>
</feature>
<protein>
    <submittedName>
        <fullName evidence="2">Glycerophosphoryl diester phosphodiesterase</fullName>
    </submittedName>
</protein>
<name>A0A2M9D7R0_9MICO</name>
<dbReference type="GO" id="GO:0006629">
    <property type="term" value="P:lipid metabolic process"/>
    <property type="evidence" value="ECO:0007669"/>
    <property type="project" value="InterPro"/>
</dbReference>
<keyword evidence="3" id="KW-1185">Reference proteome</keyword>
<evidence type="ECO:0000313" key="3">
    <source>
        <dbReference type="Proteomes" id="UP000231742"/>
    </source>
</evidence>
<dbReference type="PANTHER" id="PTHR46211:SF1">
    <property type="entry name" value="GLYCEROPHOSPHODIESTER PHOSPHODIESTERASE, CYTOPLASMIC"/>
    <property type="match status" value="1"/>
</dbReference>
<dbReference type="Proteomes" id="UP000231742">
    <property type="component" value="Unassembled WGS sequence"/>
</dbReference>
<organism evidence="2 3">
    <name type="scientific">Salinibacterium amurskyense</name>
    <dbReference type="NCBI Taxonomy" id="205941"/>
    <lineage>
        <taxon>Bacteria</taxon>
        <taxon>Bacillati</taxon>
        <taxon>Actinomycetota</taxon>
        <taxon>Actinomycetes</taxon>
        <taxon>Micrococcales</taxon>
        <taxon>Microbacteriaceae</taxon>
        <taxon>Salinibacterium</taxon>
    </lineage>
</organism>
<gene>
    <name evidence="2" type="ORF">CLV85_0922</name>
</gene>
<dbReference type="EMBL" id="PGFH01000001">
    <property type="protein sequence ID" value="PJJ81741.1"/>
    <property type="molecule type" value="Genomic_DNA"/>
</dbReference>
<dbReference type="InterPro" id="IPR030395">
    <property type="entry name" value="GP_PDE_dom"/>
</dbReference>
<dbReference type="SUPFAM" id="SSF51695">
    <property type="entry name" value="PLC-like phosphodiesterases"/>
    <property type="match status" value="1"/>
</dbReference>
<dbReference type="RefSeq" id="WP_100388397.1">
    <property type="nucleotide sequence ID" value="NZ_BMZU01000001.1"/>
</dbReference>
<comment type="caution">
    <text evidence="2">The sequence shown here is derived from an EMBL/GenBank/DDBJ whole genome shotgun (WGS) entry which is preliminary data.</text>
</comment>
<dbReference type="PANTHER" id="PTHR46211">
    <property type="entry name" value="GLYCEROPHOSPHORYL DIESTER PHOSPHODIESTERASE"/>
    <property type="match status" value="1"/>
</dbReference>
<dbReference type="InterPro" id="IPR017946">
    <property type="entry name" value="PLC-like_Pdiesterase_TIM-brl"/>
</dbReference>
<dbReference type="Pfam" id="PF03009">
    <property type="entry name" value="GDPD"/>
    <property type="match status" value="1"/>
</dbReference>
<dbReference type="AlphaFoldDB" id="A0A2M9D7R0"/>
<dbReference type="Gene3D" id="3.20.20.190">
    <property type="entry name" value="Phosphatidylinositol (PI) phosphodiesterase"/>
    <property type="match status" value="1"/>
</dbReference>
<evidence type="ECO:0000313" key="2">
    <source>
        <dbReference type="EMBL" id="PJJ81741.1"/>
    </source>
</evidence>
<sequence>MTASPLILGHRGAMAYAPENTLEAFELGADQGADGMEIDIHATKDGVIVAIHDDTIDRTSNGTGRVSELTFAELRRLDFGTGNAGDYAGALIPTLDEIFDLVERRSLVLNIEVKDIYRHDATYGELARRAADEVLRRGLNEQVFFSSFNHTSMAQLKISHPDVRTGLLHMMSLHEIGHYAATTQADAIHPAQLAVTPETMEQARAANLRVNAWTMPAPFSSLSETEQIEQLIAAGVDSIITNIPDVAVAQRAAAAALSAGVLV</sequence>